<dbReference type="AlphaFoldDB" id="A0A167W0M8"/>
<keyword evidence="3" id="KW-0830">Ubiquinone</keyword>
<dbReference type="GeneID" id="30021355"/>
<evidence type="ECO:0000256" key="2">
    <source>
        <dbReference type="SAM" id="MobiDB-lite"/>
    </source>
</evidence>
<evidence type="ECO:0000256" key="1">
    <source>
        <dbReference type="ARBA" id="ARBA00007355"/>
    </source>
</evidence>
<dbReference type="GO" id="GO:0045271">
    <property type="term" value="C:respiratory chain complex I"/>
    <property type="evidence" value="ECO:0007669"/>
    <property type="project" value="InterPro"/>
</dbReference>
<feature type="compositionally biased region" description="Polar residues" evidence="2">
    <location>
        <begin position="217"/>
        <end position="227"/>
    </location>
</feature>
<feature type="region of interest" description="Disordered" evidence="2">
    <location>
        <begin position="189"/>
        <end position="287"/>
    </location>
</feature>
<sequence>MRPCDDRCVLLGNLYHLPNRAWPLKPIIYQRDRGEILHQPTAYHSPHQTAPLILGSHGGQDHRPHRPSLAPVEIVAPALAQALPRRYATLPPAEETPPDLEGNTYWEFRLTTRGTREATPNALGEVERWRRIVHYPRSAHLSSVRVGPLWHQWLRYARADPPSLEEQREDVARQARTRVLAADADARWAAKPRVMEDPLPGEERSLPGATTTTTTTSAQEAPEQTTLRAESKRRRRSARAGGAAQKEQQEEEEEEAAVDPQDPWKQARTRGPSEDWQPQAWSPNAKR</sequence>
<accession>A0A167W0M8</accession>
<dbReference type="OrthoDB" id="10255576at2759"/>
<evidence type="ECO:0000313" key="4">
    <source>
        <dbReference type="Proteomes" id="UP000076744"/>
    </source>
</evidence>
<protein>
    <submittedName>
        <fullName evidence="3">NADH:ubiquinone oxidoreductase, 17.2kDa subunit</fullName>
    </submittedName>
</protein>
<dbReference type="STRING" id="1081104.A0A167W0M8"/>
<proteinExistence type="inferred from homology"/>
<organism evidence="3 4">
    <name type="scientific">Cordyceps fumosorosea (strain ARSEF 2679)</name>
    <name type="common">Isaria fumosorosea</name>
    <dbReference type="NCBI Taxonomy" id="1081104"/>
    <lineage>
        <taxon>Eukaryota</taxon>
        <taxon>Fungi</taxon>
        <taxon>Dikarya</taxon>
        <taxon>Ascomycota</taxon>
        <taxon>Pezizomycotina</taxon>
        <taxon>Sordariomycetes</taxon>
        <taxon>Hypocreomycetidae</taxon>
        <taxon>Hypocreales</taxon>
        <taxon>Cordycipitaceae</taxon>
        <taxon>Cordyceps</taxon>
    </lineage>
</organism>
<name>A0A167W0M8_CORFA</name>
<dbReference type="InterPro" id="IPR007763">
    <property type="entry name" value="NDUFA12"/>
</dbReference>
<comment type="caution">
    <text evidence="3">The sequence shown here is derived from an EMBL/GenBank/DDBJ whole genome shotgun (WGS) entry which is preliminary data.</text>
</comment>
<comment type="similarity">
    <text evidence="1">Belongs to the complex I NDUFA12 subunit family.</text>
</comment>
<feature type="compositionally biased region" description="Basic and acidic residues" evidence="2">
    <location>
        <begin position="189"/>
        <end position="205"/>
    </location>
</feature>
<reference evidence="3 4" key="1">
    <citation type="journal article" date="2016" name="Genome Biol. Evol.">
        <title>Divergent and convergent evolution of fungal pathogenicity.</title>
        <authorList>
            <person name="Shang Y."/>
            <person name="Xiao G."/>
            <person name="Zheng P."/>
            <person name="Cen K."/>
            <person name="Zhan S."/>
            <person name="Wang C."/>
        </authorList>
    </citation>
    <scope>NUCLEOTIDE SEQUENCE [LARGE SCALE GENOMIC DNA]</scope>
    <source>
        <strain evidence="3 4">ARSEF 2679</strain>
    </source>
</reference>
<evidence type="ECO:0000313" key="3">
    <source>
        <dbReference type="EMBL" id="OAA63187.1"/>
    </source>
</evidence>
<gene>
    <name evidence="3" type="ORF">ISF_05063</name>
</gene>
<keyword evidence="4" id="KW-1185">Reference proteome</keyword>
<dbReference type="Pfam" id="PF05071">
    <property type="entry name" value="NDUFA12"/>
    <property type="match status" value="1"/>
</dbReference>
<dbReference type="EMBL" id="AZHB01000011">
    <property type="protein sequence ID" value="OAA63187.1"/>
    <property type="molecule type" value="Genomic_DNA"/>
</dbReference>
<dbReference type="RefSeq" id="XP_018704394.1">
    <property type="nucleotide sequence ID" value="XM_018848668.1"/>
</dbReference>
<dbReference type="Proteomes" id="UP000076744">
    <property type="component" value="Unassembled WGS sequence"/>
</dbReference>